<dbReference type="AlphaFoldDB" id="A0A5D2G4F5"/>
<evidence type="ECO:0000256" key="1">
    <source>
        <dbReference type="SAM" id="MobiDB-lite"/>
    </source>
</evidence>
<organism evidence="2 3">
    <name type="scientific">Gossypium darwinii</name>
    <name type="common">Darwin's cotton</name>
    <name type="synonym">Gossypium barbadense var. darwinii</name>
    <dbReference type="NCBI Taxonomy" id="34276"/>
    <lineage>
        <taxon>Eukaryota</taxon>
        <taxon>Viridiplantae</taxon>
        <taxon>Streptophyta</taxon>
        <taxon>Embryophyta</taxon>
        <taxon>Tracheophyta</taxon>
        <taxon>Spermatophyta</taxon>
        <taxon>Magnoliopsida</taxon>
        <taxon>eudicotyledons</taxon>
        <taxon>Gunneridae</taxon>
        <taxon>Pentapetalae</taxon>
        <taxon>rosids</taxon>
        <taxon>malvids</taxon>
        <taxon>Malvales</taxon>
        <taxon>Malvaceae</taxon>
        <taxon>Malvoideae</taxon>
        <taxon>Gossypium</taxon>
    </lineage>
</organism>
<reference evidence="2 3" key="1">
    <citation type="submission" date="2019-06" db="EMBL/GenBank/DDBJ databases">
        <title>WGS assembly of Gossypium darwinii.</title>
        <authorList>
            <person name="Chen Z.J."/>
            <person name="Sreedasyam A."/>
            <person name="Ando A."/>
            <person name="Song Q."/>
            <person name="De L."/>
            <person name="Hulse-Kemp A."/>
            <person name="Ding M."/>
            <person name="Ye W."/>
            <person name="Kirkbride R."/>
            <person name="Jenkins J."/>
            <person name="Plott C."/>
            <person name="Lovell J."/>
            <person name="Lin Y.-M."/>
            <person name="Vaughn R."/>
            <person name="Liu B."/>
            <person name="Li W."/>
            <person name="Simpson S."/>
            <person name="Scheffler B."/>
            <person name="Saski C."/>
            <person name="Grover C."/>
            <person name="Hu G."/>
            <person name="Conover J."/>
            <person name="Carlson J."/>
            <person name="Shu S."/>
            <person name="Boston L."/>
            <person name="Williams M."/>
            <person name="Peterson D."/>
            <person name="Mcgee K."/>
            <person name="Jones D."/>
            <person name="Wendel J."/>
            <person name="Stelly D."/>
            <person name="Grimwood J."/>
            <person name="Schmutz J."/>
        </authorList>
    </citation>
    <scope>NUCLEOTIDE SEQUENCE [LARGE SCALE GENOMIC DNA]</scope>
    <source>
        <strain evidence="2">1808015.09</strain>
    </source>
</reference>
<feature type="region of interest" description="Disordered" evidence="1">
    <location>
        <begin position="1"/>
        <end position="32"/>
    </location>
</feature>
<accession>A0A5D2G4F5</accession>
<name>A0A5D2G4F5_GOSDA</name>
<protein>
    <submittedName>
        <fullName evidence="2">Uncharacterized protein</fullName>
    </submittedName>
</protein>
<sequence>MTKEQGKKATWAKMNVRAKREDQESKFPHTSKRSVLKPPFCLAKDLTKFSTVSEGHRRHAPLPLSALHGAKSGKADVGAVGARESGAQGVLDVSVDVVRKIWLLGTACGCYSLGISESKQQDS</sequence>
<evidence type="ECO:0000313" key="2">
    <source>
        <dbReference type="EMBL" id="TYH12891.1"/>
    </source>
</evidence>
<keyword evidence="3" id="KW-1185">Reference proteome</keyword>
<dbReference type="EMBL" id="CM017693">
    <property type="protein sequence ID" value="TYH12891.1"/>
    <property type="molecule type" value="Genomic_DNA"/>
</dbReference>
<evidence type="ECO:0000313" key="3">
    <source>
        <dbReference type="Proteomes" id="UP000323506"/>
    </source>
</evidence>
<proteinExistence type="predicted"/>
<gene>
    <name evidence="2" type="ORF">ES288_A06G102000v1</name>
</gene>
<feature type="compositionally biased region" description="Basic and acidic residues" evidence="1">
    <location>
        <begin position="18"/>
        <end position="27"/>
    </location>
</feature>
<dbReference type="Proteomes" id="UP000323506">
    <property type="component" value="Chromosome A06"/>
</dbReference>